<feature type="domain" description="HTH tetR-type" evidence="5">
    <location>
        <begin position="63"/>
        <end position="123"/>
    </location>
</feature>
<name>A0ABP8P2S8_9NOCA</name>
<dbReference type="PROSITE" id="PS50977">
    <property type="entry name" value="HTH_TETR_2"/>
    <property type="match status" value="1"/>
</dbReference>
<proteinExistence type="predicted"/>
<organism evidence="6 7">
    <name type="scientific">Rhodococcus olei</name>
    <dbReference type="NCBI Taxonomy" id="2161675"/>
    <lineage>
        <taxon>Bacteria</taxon>
        <taxon>Bacillati</taxon>
        <taxon>Actinomycetota</taxon>
        <taxon>Actinomycetes</taxon>
        <taxon>Mycobacteriales</taxon>
        <taxon>Nocardiaceae</taxon>
        <taxon>Rhodococcus</taxon>
    </lineage>
</organism>
<evidence type="ECO:0000313" key="6">
    <source>
        <dbReference type="EMBL" id="GAA4478560.1"/>
    </source>
</evidence>
<keyword evidence="7" id="KW-1185">Reference proteome</keyword>
<dbReference type="InterPro" id="IPR011075">
    <property type="entry name" value="TetR_C"/>
</dbReference>
<dbReference type="InterPro" id="IPR036271">
    <property type="entry name" value="Tet_transcr_reg_TetR-rel_C_sf"/>
</dbReference>
<dbReference type="InterPro" id="IPR050109">
    <property type="entry name" value="HTH-type_TetR-like_transc_reg"/>
</dbReference>
<dbReference type="InterPro" id="IPR001647">
    <property type="entry name" value="HTH_TetR"/>
</dbReference>
<evidence type="ECO:0000256" key="1">
    <source>
        <dbReference type="ARBA" id="ARBA00023015"/>
    </source>
</evidence>
<dbReference type="Gene3D" id="1.10.357.10">
    <property type="entry name" value="Tetracycline Repressor, domain 2"/>
    <property type="match status" value="1"/>
</dbReference>
<comment type="caution">
    <text evidence="6">The sequence shown here is derived from an EMBL/GenBank/DDBJ whole genome shotgun (WGS) entry which is preliminary data.</text>
</comment>
<keyword evidence="3" id="KW-0804">Transcription</keyword>
<dbReference type="Proteomes" id="UP001501183">
    <property type="component" value="Unassembled WGS sequence"/>
</dbReference>
<evidence type="ECO:0000259" key="5">
    <source>
        <dbReference type="PROSITE" id="PS50977"/>
    </source>
</evidence>
<evidence type="ECO:0000256" key="2">
    <source>
        <dbReference type="ARBA" id="ARBA00023125"/>
    </source>
</evidence>
<gene>
    <name evidence="6" type="ORF">GCM10023094_22470</name>
</gene>
<keyword evidence="2 4" id="KW-0238">DNA-binding</keyword>
<dbReference type="EMBL" id="BAABFB010000035">
    <property type="protein sequence ID" value="GAA4478560.1"/>
    <property type="molecule type" value="Genomic_DNA"/>
</dbReference>
<dbReference type="PRINTS" id="PR00455">
    <property type="entry name" value="HTHTETR"/>
</dbReference>
<protein>
    <recommendedName>
        <fullName evidence="5">HTH tetR-type domain-containing protein</fullName>
    </recommendedName>
</protein>
<feature type="DNA-binding region" description="H-T-H motif" evidence="4">
    <location>
        <begin position="86"/>
        <end position="105"/>
    </location>
</feature>
<evidence type="ECO:0000313" key="7">
    <source>
        <dbReference type="Proteomes" id="UP001501183"/>
    </source>
</evidence>
<dbReference type="PANTHER" id="PTHR30055">
    <property type="entry name" value="HTH-TYPE TRANSCRIPTIONAL REGULATOR RUTR"/>
    <property type="match status" value="1"/>
</dbReference>
<dbReference type="Gene3D" id="1.10.10.60">
    <property type="entry name" value="Homeodomain-like"/>
    <property type="match status" value="1"/>
</dbReference>
<dbReference type="InterPro" id="IPR009057">
    <property type="entry name" value="Homeodomain-like_sf"/>
</dbReference>
<dbReference type="Pfam" id="PF16859">
    <property type="entry name" value="TetR_C_11"/>
    <property type="match status" value="1"/>
</dbReference>
<dbReference type="PANTHER" id="PTHR30055:SF148">
    <property type="entry name" value="TETR-FAMILY TRANSCRIPTIONAL REGULATOR"/>
    <property type="match status" value="1"/>
</dbReference>
<evidence type="ECO:0000256" key="3">
    <source>
        <dbReference type="ARBA" id="ARBA00023163"/>
    </source>
</evidence>
<keyword evidence="1" id="KW-0805">Transcription regulation</keyword>
<accession>A0ABP8P2S8</accession>
<evidence type="ECO:0000256" key="4">
    <source>
        <dbReference type="PROSITE-ProRule" id="PRU00335"/>
    </source>
</evidence>
<dbReference type="Pfam" id="PF00440">
    <property type="entry name" value="TetR_N"/>
    <property type="match status" value="1"/>
</dbReference>
<dbReference type="SUPFAM" id="SSF48498">
    <property type="entry name" value="Tetracyclin repressor-like, C-terminal domain"/>
    <property type="match status" value="1"/>
</dbReference>
<dbReference type="SUPFAM" id="SSF46689">
    <property type="entry name" value="Homeodomain-like"/>
    <property type="match status" value="1"/>
</dbReference>
<sequence length="275" mass="29748">MSSDALGAWPDTLIEGPKADLGSLWVATFTARTVTIRNVPYENSDEFDGPHPSARRVGRPRDGQREIEILMAVNSLLAEVGYEGVTFEEVARRAGASKATLYRRWKSKRDMVVAALKAGPARRDEPDEVNTGSLRGDLLALCRRLVQSMRSADGQTAMLLLQAGLEDPELCEEIERSVGPTGARLPKPVVQAAVSRGELPEGVDPFPFEEVAGAVILLRRLNGLEIDDHYLEALVDTVLIPALHATPCAEQSLPAGIFSGHPAAKPTHTITKDTP</sequence>
<reference evidence="7" key="1">
    <citation type="journal article" date="2019" name="Int. J. Syst. Evol. Microbiol.">
        <title>The Global Catalogue of Microorganisms (GCM) 10K type strain sequencing project: providing services to taxonomists for standard genome sequencing and annotation.</title>
        <authorList>
            <consortium name="The Broad Institute Genomics Platform"/>
            <consortium name="The Broad Institute Genome Sequencing Center for Infectious Disease"/>
            <person name="Wu L."/>
            <person name="Ma J."/>
        </authorList>
    </citation>
    <scope>NUCLEOTIDE SEQUENCE [LARGE SCALE GENOMIC DNA]</scope>
    <source>
        <strain evidence="7">JCM 32206</strain>
    </source>
</reference>